<reference evidence="1 2" key="1">
    <citation type="submission" date="2017-02" db="EMBL/GenBank/DDBJ databases">
        <authorList>
            <person name="Peterson S.W."/>
        </authorList>
    </citation>
    <scope>NUCLEOTIDE SEQUENCE [LARGE SCALE GENOMIC DNA]</scope>
    <source>
        <strain evidence="1 2">P15</strain>
    </source>
</reference>
<dbReference type="RefSeq" id="WP_079723806.1">
    <property type="nucleotide sequence ID" value="NZ_BMCL01000002.1"/>
</dbReference>
<dbReference type="STRING" id="428993.SAMN06296058_1513"/>
<evidence type="ECO:0000313" key="1">
    <source>
        <dbReference type="EMBL" id="SKC60549.1"/>
    </source>
</evidence>
<sequence>MDIIKRLVIWFLSGAALVAGGYAAAMALGLGEDKRGFVEFPTDLEIDQLKASPVSEHLTVVGRITSTSARHYRSVFVDLDVRDKDTLLVRCQQVHSGSVLPKGSRSFQVTCPDVLTSKVPAGVTFAATVSSASYD</sequence>
<accession>A0A1T5KAM6</accession>
<keyword evidence="2" id="KW-1185">Reference proteome</keyword>
<organism evidence="1 2">
    <name type="scientific">Pseudoxanthomonas indica</name>
    <dbReference type="NCBI Taxonomy" id="428993"/>
    <lineage>
        <taxon>Bacteria</taxon>
        <taxon>Pseudomonadati</taxon>
        <taxon>Pseudomonadota</taxon>
        <taxon>Gammaproteobacteria</taxon>
        <taxon>Lysobacterales</taxon>
        <taxon>Lysobacteraceae</taxon>
        <taxon>Pseudoxanthomonas</taxon>
    </lineage>
</organism>
<name>A0A1T5KAM6_9GAMM</name>
<dbReference type="AlphaFoldDB" id="A0A1T5KAM6"/>
<evidence type="ECO:0000313" key="2">
    <source>
        <dbReference type="Proteomes" id="UP000190341"/>
    </source>
</evidence>
<proteinExistence type="predicted"/>
<dbReference type="Proteomes" id="UP000190341">
    <property type="component" value="Unassembled WGS sequence"/>
</dbReference>
<protein>
    <submittedName>
        <fullName evidence="1">Uncharacterized protein</fullName>
    </submittedName>
</protein>
<dbReference type="EMBL" id="FUZV01000001">
    <property type="protein sequence ID" value="SKC60549.1"/>
    <property type="molecule type" value="Genomic_DNA"/>
</dbReference>
<gene>
    <name evidence="1" type="ORF">SAMN06296058_1513</name>
</gene>